<feature type="compositionally biased region" description="Polar residues" evidence="1">
    <location>
        <begin position="153"/>
        <end position="166"/>
    </location>
</feature>
<dbReference type="AlphaFoldDB" id="A0A2G5UUW6"/>
<evidence type="ECO:0000256" key="1">
    <source>
        <dbReference type="SAM" id="MobiDB-lite"/>
    </source>
</evidence>
<accession>A0A2G5UUW6</accession>
<name>A0A2G5UUW6_9PELO</name>
<organism evidence="2 3">
    <name type="scientific">Caenorhabditis nigoni</name>
    <dbReference type="NCBI Taxonomy" id="1611254"/>
    <lineage>
        <taxon>Eukaryota</taxon>
        <taxon>Metazoa</taxon>
        <taxon>Ecdysozoa</taxon>
        <taxon>Nematoda</taxon>
        <taxon>Chromadorea</taxon>
        <taxon>Rhabditida</taxon>
        <taxon>Rhabditina</taxon>
        <taxon>Rhabditomorpha</taxon>
        <taxon>Rhabditoidea</taxon>
        <taxon>Rhabditidae</taxon>
        <taxon>Peloderinae</taxon>
        <taxon>Caenorhabditis</taxon>
    </lineage>
</organism>
<dbReference type="EMBL" id="PDUG01000002">
    <property type="protein sequence ID" value="PIC43318.1"/>
    <property type="molecule type" value="Genomic_DNA"/>
</dbReference>
<keyword evidence="3" id="KW-1185">Reference proteome</keyword>
<protein>
    <submittedName>
        <fullName evidence="2">Uncharacterized protein</fullName>
    </submittedName>
</protein>
<dbReference type="Proteomes" id="UP000230233">
    <property type="component" value="Chromosome II"/>
</dbReference>
<evidence type="ECO:0000313" key="2">
    <source>
        <dbReference type="EMBL" id="PIC43318.1"/>
    </source>
</evidence>
<gene>
    <name evidence="2" type="primary">Cnig_chr_II.g4103</name>
    <name evidence="2" type="ORF">B9Z55_004103</name>
</gene>
<evidence type="ECO:0000313" key="3">
    <source>
        <dbReference type="Proteomes" id="UP000230233"/>
    </source>
</evidence>
<sequence length="362" mass="40234">MSQPVSSTQLVNNAVEILIKRGIQTVHPNFNSKCVLRADVGHVTVSFPVAEISGGVGETSSTLLDDLKRYGRTVAYASWKLNQPIDSSVSHETFDPKIVPKPHETVNIRGEVDASMDQHPKMMYVITVSRDDPSKERRVHAVVAKGCVILQANPSPFPSTQPTQKSPNPPHALSTSSATPAPPPAAIPPALAKLSRLSPNRTQQFMYVNARAKGTTNHKQLERILEGWSISPVSVTCCELFLGSSPNKVFYFDVSTAMEEAKIRENMKKEKEWTRTFCFENFAKNKSFFTETIQTGELFQTVLVATSINKPNVLNWNRKKTVWSETVLRKALNDPKVFEMEKELNGEGKKLMASLKKLLGKV</sequence>
<feature type="region of interest" description="Disordered" evidence="1">
    <location>
        <begin position="153"/>
        <end position="188"/>
    </location>
</feature>
<reference evidence="3" key="1">
    <citation type="submission" date="2017-10" db="EMBL/GenBank/DDBJ databases">
        <title>Rapid genome shrinkage in a self-fertile nematode reveals novel sperm competition proteins.</title>
        <authorList>
            <person name="Yin D."/>
            <person name="Schwarz E.M."/>
            <person name="Thomas C.G."/>
            <person name="Felde R.L."/>
            <person name="Korf I.F."/>
            <person name="Cutter A.D."/>
            <person name="Schartner C.M."/>
            <person name="Ralston E.J."/>
            <person name="Meyer B.J."/>
            <person name="Haag E.S."/>
        </authorList>
    </citation>
    <scope>NUCLEOTIDE SEQUENCE [LARGE SCALE GENOMIC DNA]</scope>
    <source>
        <strain evidence="3">JU1422</strain>
    </source>
</reference>
<proteinExistence type="predicted"/>
<comment type="caution">
    <text evidence="2">The sequence shown here is derived from an EMBL/GenBank/DDBJ whole genome shotgun (WGS) entry which is preliminary data.</text>
</comment>